<keyword evidence="7" id="KW-1185">Reference proteome</keyword>
<dbReference type="Gene3D" id="3.20.20.140">
    <property type="entry name" value="Metal-dependent hydrolases"/>
    <property type="match status" value="1"/>
</dbReference>
<dbReference type="PANTHER" id="PTHR43794:SF11">
    <property type="entry name" value="AMIDOHYDROLASE-RELATED DOMAIN-CONTAINING PROTEIN"/>
    <property type="match status" value="1"/>
</dbReference>
<dbReference type="AlphaFoldDB" id="D6SPL7"/>
<keyword evidence="2 4" id="KW-0378">Hydrolase</keyword>
<comment type="similarity">
    <text evidence="4">Belongs to the metallo-dependent hydrolases superfamily. MTA/SAH deaminase family.</text>
</comment>
<name>D6SPL7_9BACT</name>
<dbReference type="EC" id="3.5.4.28" evidence="4"/>
<dbReference type="RefSeq" id="WP_008870013.1">
    <property type="nucleotide sequence ID" value="NZ_ACJN02000002.1"/>
</dbReference>
<feature type="domain" description="Amidohydrolase-related" evidence="5">
    <location>
        <begin position="47"/>
        <end position="390"/>
    </location>
</feature>
<dbReference type="InterPro" id="IPR011059">
    <property type="entry name" value="Metal-dep_hydrolase_composite"/>
</dbReference>
<comment type="function">
    <text evidence="4">Catalyzes the deamination of 5-methylthioadenosine and S-adenosyl-L-homocysteine into 5-methylthioinosine and S-inosyl-L-homocysteine, respectively. Is also able to deaminate adenosine.</text>
</comment>
<feature type="binding site" evidence="4">
    <location>
        <position position="289"/>
    </location>
    <ligand>
        <name>Zn(2+)</name>
        <dbReference type="ChEBI" id="CHEBI:29105"/>
    </ligand>
</feature>
<evidence type="ECO:0000259" key="5">
    <source>
        <dbReference type="Pfam" id="PF01979"/>
    </source>
</evidence>
<dbReference type="SUPFAM" id="SSF51338">
    <property type="entry name" value="Composite domain of metallo-dependent hydrolases"/>
    <property type="match status" value="1"/>
</dbReference>
<dbReference type="FunFam" id="3.20.20.140:FF:000014">
    <property type="entry name" value="5-methylthioadenosine/S-adenosylhomocysteine deaminase"/>
    <property type="match status" value="1"/>
</dbReference>
<evidence type="ECO:0000256" key="1">
    <source>
        <dbReference type="ARBA" id="ARBA00022723"/>
    </source>
</evidence>
<comment type="cofactor">
    <cofactor evidence="4">
        <name>Zn(2+)</name>
        <dbReference type="ChEBI" id="CHEBI:29105"/>
    </cofactor>
    <text evidence="4">Binds 1 zinc ion per subunit.</text>
</comment>
<feature type="binding site" evidence="4">
    <location>
        <position position="201"/>
    </location>
    <ligand>
        <name>Zn(2+)</name>
        <dbReference type="ChEBI" id="CHEBI:29105"/>
    </ligand>
</feature>
<dbReference type="EMBL" id="ACJN02000002">
    <property type="protein sequence ID" value="EFI34693.1"/>
    <property type="molecule type" value="Genomic_DNA"/>
</dbReference>
<organism evidence="6 7">
    <name type="scientific">Desulfonatronospira thiodismutans ASO3-1</name>
    <dbReference type="NCBI Taxonomy" id="555779"/>
    <lineage>
        <taxon>Bacteria</taxon>
        <taxon>Pseudomonadati</taxon>
        <taxon>Thermodesulfobacteriota</taxon>
        <taxon>Desulfovibrionia</taxon>
        <taxon>Desulfovibrionales</taxon>
        <taxon>Desulfonatronovibrionaceae</taxon>
        <taxon>Desulfonatronospira</taxon>
    </lineage>
</organism>
<feature type="binding site" evidence="4">
    <location>
        <position position="57"/>
    </location>
    <ligand>
        <name>Zn(2+)</name>
        <dbReference type="ChEBI" id="CHEBI:29105"/>
    </ligand>
</feature>
<feature type="binding site" evidence="4">
    <location>
        <position position="204"/>
    </location>
    <ligand>
        <name>substrate</name>
    </ligand>
</feature>
<dbReference type="Pfam" id="PF01979">
    <property type="entry name" value="Amidohydro_1"/>
    <property type="match status" value="1"/>
</dbReference>
<evidence type="ECO:0000313" key="6">
    <source>
        <dbReference type="EMBL" id="EFI34693.1"/>
    </source>
</evidence>
<dbReference type="InterPro" id="IPR032466">
    <property type="entry name" value="Metal_Hydrolase"/>
</dbReference>
<feature type="binding site" evidence="4">
    <location>
        <position position="174"/>
    </location>
    <ligand>
        <name>substrate</name>
    </ligand>
</feature>
<evidence type="ECO:0000256" key="4">
    <source>
        <dbReference type="HAMAP-Rule" id="MF_01281"/>
    </source>
</evidence>
<dbReference type="HAMAP" id="MF_01281">
    <property type="entry name" value="MTA_SAH_deamin"/>
    <property type="match status" value="1"/>
</dbReference>
<dbReference type="EC" id="3.5.4.31" evidence="4"/>
<keyword evidence="3 4" id="KW-0862">Zinc</keyword>
<sequence>MSSLLIKDVLLKDRIVDVLIRNGRFQDIAPGLEEPEAQVLDGRDKAILPSFINSHTHAAMTLLRGYADDLDLHTWLTQHIWPFEHQLTFNDVYIGAKLACLEMIKTGTTFFCDMYWHMPATLKAVEEMGIRAALSSVFIDFGDPAKAKQFRSRTRKFFRENDRHERIIFCLGPHGIYTVSRDSLVWVSEFAREHDLLIHIHVSETRKEVEDCLQENGLRPVEYLESIGFLGPNVIACHSIWLTEKEMDMLARHGVKVVHNPVSNMKLASGLFPYQDMRKRNICIGLGTDGCSSNNNLDMLQEIKTGALLGKSSTGEPTVFPAQEAWECATINGGEIFGLEAGTIAVGQLADCILVDLDHHTLIPRHDLISNLVYSASSECIDTTICNGRVLMQGRKVPGEEQIIQEIKEWEENLKNRP</sequence>
<evidence type="ECO:0000313" key="7">
    <source>
        <dbReference type="Proteomes" id="UP000005496"/>
    </source>
</evidence>
<feature type="binding site" evidence="4">
    <location>
        <position position="55"/>
    </location>
    <ligand>
        <name>Zn(2+)</name>
        <dbReference type="ChEBI" id="CHEBI:29105"/>
    </ligand>
</feature>
<dbReference type="eggNOG" id="COG0402">
    <property type="taxonomic scope" value="Bacteria"/>
</dbReference>
<dbReference type="PANTHER" id="PTHR43794">
    <property type="entry name" value="AMINOHYDROLASE SSNA-RELATED"/>
    <property type="match status" value="1"/>
</dbReference>
<dbReference type="InterPro" id="IPR050287">
    <property type="entry name" value="MTA/SAH_deaminase"/>
</dbReference>
<proteinExistence type="inferred from homology"/>
<comment type="catalytic activity">
    <reaction evidence="4">
        <text>S-methyl-5'-thioadenosine + H2O + H(+) = S-methyl-5'-thioinosine + NH4(+)</text>
        <dbReference type="Rhea" id="RHEA:25025"/>
        <dbReference type="ChEBI" id="CHEBI:15377"/>
        <dbReference type="ChEBI" id="CHEBI:15378"/>
        <dbReference type="ChEBI" id="CHEBI:17509"/>
        <dbReference type="ChEBI" id="CHEBI:28938"/>
        <dbReference type="ChEBI" id="CHEBI:48595"/>
        <dbReference type="EC" id="3.5.4.31"/>
    </reaction>
</comment>
<dbReference type="Proteomes" id="UP000005496">
    <property type="component" value="Unassembled WGS sequence"/>
</dbReference>
<feature type="binding site" evidence="4">
    <location>
        <position position="289"/>
    </location>
    <ligand>
        <name>substrate</name>
    </ligand>
</feature>
<dbReference type="GO" id="GO:0046872">
    <property type="term" value="F:metal ion binding"/>
    <property type="evidence" value="ECO:0007669"/>
    <property type="project" value="UniProtKB-KW"/>
</dbReference>
<evidence type="ECO:0000256" key="3">
    <source>
        <dbReference type="ARBA" id="ARBA00022833"/>
    </source>
</evidence>
<dbReference type="InterPro" id="IPR023512">
    <property type="entry name" value="Deaminase_MtaD/DadD"/>
</dbReference>
<accession>D6SPL7</accession>
<comment type="catalytic activity">
    <reaction evidence="4">
        <text>S-adenosyl-L-homocysteine + H2O + H(+) = S-inosyl-L-homocysteine + NH4(+)</text>
        <dbReference type="Rhea" id="RHEA:20716"/>
        <dbReference type="ChEBI" id="CHEBI:15377"/>
        <dbReference type="ChEBI" id="CHEBI:15378"/>
        <dbReference type="ChEBI" id="CHEBI:28938"/>
        <dbReference type="ChEBI" id="CHEBI:57856"/>
        <dbReference type="ChEBI" id="CHEBI:57985"/>
        <dbReference type="EC" id="3.5.4.28"/>
    </reaction>
</comment>
<reference evidence="6" key="1">
    <citation type="submission" date="2010-05" db="EMBL/GenBank/DDBJ databases">
        <title>The draft genome of Desulfonatronospira thiodismutans ASO3-1.</title>
        <authorList>
            <consortium name="US DOE Joint Genome Institute (JGI-PGF)"/>
            <person name="Lucas S."/>
            <person name="Copeland A."/>
            <person name="Lapidus A."/>
            <person name="Cheng J.-F."/>
            <person name="Bruce D."/>
            <person name="Goodwin L."/>
            <person name="Pitluck S."/>
            <person name="Chertkov O."/>
            <person name="Brettin T."/>
            <person name="Detter J.C."/>
            <person name="Han C."/>
            <person name="Land M.L."/>
            <person name="Hauser L."/>
            <person name="Kyrpides N."/>
            <person name="Mikhailova N."/>
            <person name="Muyzer G."/>
            <person name="Woyke T."/>
        </authorList>
    </citation>
    <scope>NUCLEOTIDE SEQUENCE [LARGE SCALE GENOMIC DNA]</scope>
    <source>
        <strain evidence="6">ASO3-1</strain>
    </source>
</reference>
<dbReference type="GO" id="GO:0050270">
    <property type="term" value="F:S-adenosylhomocysteine deaminase activity"/>
    <property type="evidence" value="ECO:0007669"/>
    <property type="project" value="UniProtKB-UniRule"/>
</dbReference>
<dbReference type="Gene3D" id="2.30.40.10">
    <property type="entry name" value="Urease, subunit C, domain 1"/>
    <property type="match status" value="1"/>
</dbReference>
<keyword evidence="1 4" id="KW-0479">Metal-binding</keyword>
<comment type="caution">
    <text evidence="4">Lacks conserved residue(s) required for the propagation of feature annotation.</text>
</comment>
<comment type="caution">
    <text evidence="6">The sequence shown here is derived from an EMBL/GenBank/DDBJ whole genome shotgun (WGS) entry which is preliminary data.</text>
</comment>
<protein>
    <recommendedName>
        <fullName evidence="4">5-methylthioadenosine/S-adenosylhomocysteine deaminase</fullName>
        <shortName evidence="4">MTA/SAH deaminase</shortName>
        <ecNumber evidence="4">3.5.4.28</ecNumber>
        <ecNumber evidence="4">3.5.4.31</ecNumber>
    </recommendedName>
</protein>
<dbReference type="GO" id="GO:0090614">
    <property type="term" value="F:5'-methylthioadenosine deaminase activity"/>
    <property type="evidence" value="ECO:0007669"/>
    <property type="project" value="UniProtKB-UniRule"/>
</dbReference>
<gene>
    <name evidence="4" type="primary">mtaD</name>
    <name evidence="6" type="ORF">Dthio_PD2065</name>
</gene>
<dbReference type="OrthoDB" id="9807210at2"/>
<dbReference type="SUPFAM" id="SSF51556">
    <property type="entry name" value="Metallo-dependent hydrolases"/>
    <property type="match status" value="1"/>
</dbReference>
<dbReference type="CDD" id="cd01298">
    <property type="entry name" value="ATZ_TRZ_like"/>
    <property type="match status" value="1"/>
</dbReference>
<evidence type="ECO:0000256" key="2">
    <source>
        <dbReference type="ARBA" id="ARBA00022801"/>
    </source>
</evidence>
<feature type="binding site" evidence="4">
    <location>
        <position position="84"/>
    </location>
    <ligand>
        <name>substrate</name>
    </ligand>
</feature>
<dbReference type="InterPro" id="IPR006680">
    <property type="entry name" value="Amidohydro-rel"/>
</dbReference>